<accession>A0A1M6PEF8</accession>
<evidence type="ECO:0000313" key="5">
    <source>
        <dbReference type="Proteomes" id="UP000184310"/>
    </source>
</evidence>
<dbReference type="Proteomes" id="UP000184310">
    <property type="component" value="Unassembled WGS sequence"/>
</dbReference>
<dbReference type="PANTHER" id="PTHR10566:SF113">
    <property type="entry name" value="PROTEIN ACTIVITY OF BC1 COMPLEX KINASE 7, CHLOROPLASTIC"/>
    <property type="match status" value="1"/>
</dbReference>
<dbReference type="EMBL" id="FQZB01000013">
    <property type="protein sequence ID" value="SHK06345.1"/>
    <property type="molecule type" value="Genomic_DNA"/>
</dbReference>
<gene>
    <name evidence="4" type="ORF">SAMN02745163_03129</name>
</gene>
<dbReference type="CDD" id="cd05121">
    <property type="entry name" value="ABC1_ADCK3-like"/>
    <property type="match status" value="1"/>
</dbReference>
<name>A0A1M6PEF8_9CLOT</name>
<evidence type="ECO:0000256" key="2">
    <source>
        <dbReference type="SAM" id="Phobius"/>
    </source>
</evidence>
<keyword evidence="2" id="KW-0472">Membrane</keyword>
<proteinExistence type="inferred from homology"/>
<evidence type="ECO:0000256" key="1">
    <source>
        <dbReference type="ARBA" id="ARBA00009670"/>
    </source>
</evidence>
<evidence type="ECO:0000259" key="3">
    <source>
        <dbReference type="Pfam" id="PF03109"/>
    </source>
</evidence>
<dbReference type="InterPro" id="IPR011009">
    <property type="entry name" value="Kinase-like_dom_sf"/>
</dbReference>
<feature type="transmembrane region" description="Helical" evidence="2">
    <location>
        <begin position="496"/>
        <end position="517"/>
    </location>
</feature>
<evidence type="ECO:0000313" key="4">
    <source>
        <dbReference type="EMBL" id="SHK06345.1"/>
    </source>
</evidence>
<keyword evidence="2" id="KW-1133">Transmembrane helix</keyword>
<sequence length="556" mass="63326">MLRYLYTSFLQLGLKDEKRRSRMKRKGAKRFSEIVRVFAGYGFGYLLDSKNNNSKSKSPENLRKAFEELGPTFIKIGQILSTRPDILPKEYIDELEKLQDSINKDRIEKVKDTFFNEFNISIDDAFNYFEEEPIASASIAQVHRAQLKDGKSVVVKIQHEDIKEKMDLDIKILMKLARITKSRFKNSIIDPIEALQEIKDATEAELDFNLEASNMIKFKNLNKGVVCVYSPSVIKQYSKVKVITMEAIEGFKINDIRRLEGYGYDRKDVAKKLALSFCKQIFNDGFFHGDPHPGNLLIYDGCICYIDFGIVGELSDNIRKWMNEAIIAIATKDIDKVISFIMAVGIKKGKVTTNRLYEDLDYLFESYLTTSLKNIRISLLLEEIFSIAKNNNIQLPKDLVSLIRAMVVLEGVVAQIEPDIEILDVIIPFVKSKNKAYIKEKIDKDELAFKLYTFTNDTIKLPSKIVDFINTCTRGRLKVQLKVDSLNSYINQLNKMVNRVVFGFIVAAMIVSSSMILNSNVGPKVQGVSIIGITGYVIAAVFGLWLMISIIRSGFM</sequence>
<protein>
    <submittedName>
        <fullName evidence="4">Ubiquinone biosynthesis protein</fullName>
    </submittedName>
</protein>
<dbReference type="STRING" id="1121302.SAMN02745163_03129"/>
<keyword evidence="5" id="KW-1185">Reference proteome</keyword>
<dbReference type="SUPFAM" id="SSF56112">
    <property type="entry name" value="Protein kinase-like (PK-like)"/>
    <property type="match status" value="1"/>
</dbReference>
<organism evidence="4 5">
    <name type="scientific">Clostridium cavendishii DSM 21758</name>
    <dbReference type="NCBI Taxonomy" id="1121302"/>
    <lineage>
        <taxon>Bacteria</taxon>
        <taxon>Bacillati</taxon>
        <taxon>Bacillota</taxon>
        <taxon>Clostridia</taxon>
        <taxon>Eubacteriales</taxon>
        <taxon>Clostridiaceae</taxon>
        <taxon>Clostridium</taxon>
    </lineage>
</organism>
<feature type="domain" description="ABC1 atypical kinase-like" evidence="3">
    <location>
        <begin position="97"/>
        <end position="338"/>
    </location>
</feature>
<dbReference type="InterPro" id="IPR050154">
    <property type="entry name" value="UbiB_kinase"/>
</dbReference>
<keyword evidence="2" id="KW-0812">Transmembrane</keyword>
<dbReference type="AlphaFoldDB" id="A0A1M6PEF8"/>
<dbReference type="InterPro" id="IPR004147">
    <property type="entry name" value="ABC1_dom"/>
</dbReference>
<comment type="similarity">
    <text evidence="1">Belongs to the protein kinase superfamily. ADCK protein kinase family.</text>
</comment>
<keyword evidence="4" id="KW-0830">Ubiquinone</keyword>
<feature type="transmembrane region" description="Helical" evidence="2">
    <location>
        <begin position="529"/>
        <end position="551"/>
    </location>
</feature>
<dbReference type="PANTHER" id="PTHR10566">
    <property type="entry name" value="CHAPERONE-ACTIVITY OF BC1 COMPLEX CABC1 -RELATED"/>
    <property type="match status" value="1"/>
</dbReference>
<reference evidence="4 5" key="1">
    <citation type="submission" date="2016-11" db="EMBL/GenBank/DDBJ databases">
        <authorList>
            <person name="Jaros S."/>
            <person name="Januszkiewicz K."/>
            <person name="Wedrychowicz H."/>
        </authorList>
    </citation>
    <scope>NUCLEOTIDE SEQUENCE [LARGE SCALE GENOMIC DNA]</scope>
    <source>
        <strain evidence="4 5">DSM 21758</strain>
    </source>
</reference>
<dbReference type="Pfam" id="PF03109">
    <property type="entry name" value="ABC1"/>
    <property type="match status" value="1"/>
</dbReference>